<organism evidence="5 6">
    <name type="scientific">Nocardia nova</name>
    <dbReference type="NCBI Taxonomy" id="37330"/>
    <lineage>
        <taxon>Bacteria</taxon>
        <taxon>Bacillati</taxon>
        <taxon>Actinomycetota</taxon>
        <taxon>Actinomycetes</taxon>
        <taxon>Mycobacteriales</taxon>
        <taxon>Nocardiaceae</taxon>
        <taxon>Nocardia</taxon>
    </lineage>
</organism>
<dbReference type="InterPro" id="IPR036291">
    <property type="entry name" value="NAD(P)-bd_dom_sf"/>
</dbReference>
<feature type="domain" description="Ketoreductase" evidence="4">
    <location>
        <begin position="16"/>
        <end position="187"/>
    </location>
</feature>
<reference evidence="5 6" key="1">
    <citation type="submission" date="2018-02" db="EMBL/GenBank/DDBJ databases">
        <title>8 Nocardia nova and 1 Nocardia cyriacigeorgica strain used for evolution to TMP-SMX.</title>
        <authorList>
            <person name="Mehta H."/>
            <person name="Weng J."/>
            <person name="Shamoo Y."/>
        </authorList>
    </citation>
    <scope>NUCLEOTIDE SEQUENCE [LARGE SCALE GENOMIC DNA]</scope>
    <source>
        <strain evidence="5 6">BAA2227</strain>
    </source>
</reference>
<evidence type="ECO:0000313" key="5">
    <source>
        <dbReference type="EMBL" id="PPJ23428.1"/>
    </source>
</evidence>
<gene>
    <name evidence="5" type="ORF">C5F51_28765</name>
</gene>
<comment type="similarity">
    <text evidence="1 3">Belongs to the short-chain dehydrogenases/reductases (SDR) family.</text>
</comment>
<dbReference type="PRINTS" id="PR00080">
    <property type="entry name" value="SDRFAMILY"/>
</dbReference>
<dbReference type="InterPro" id="IPR057326">
    <property type="entry name" value="KR_dom"/>
</dbReference>
<dbReference type="GO" id="GO:0050664">
    <property type="term" value="F:oxidoreductase activity, acting on NAD(P)H, oxygen as acceptor"/>
    <property type="evidence" value="ECO:0007669"/>
    <property type="project" value="TreeGrafter"/>
</dbReference>
<dbReference type="RefSeq" id="WP_104364434.1">
    <property type="nucleotide sequence ID" value="NZ_PSZD01000024.1"/>
</dbReference>
<dbReference type="EMBL" id="PSZD01000024">
    <property type="protein sequence ID" value="PPJ23428.1"/>
    <property type="molecule type" value="Genomic_DNA"/>
</dbReference>
<dbReference type="Proteomes" id="UP000238356">
    <property type="component" value="Unassembled WGS sequence"/>
</dbReference>
<accession>A0A2S5ZYK8</accession>
<dbReference type="SUPFAM" id="SSF51735">
    <property type="entry name" value="NAD(P)-binding Rossmann-fold domains"/>
    <property type="match status" value="1"/>
</dbReference>
<dbReference type="PRINTS" id="PR00081">
    <property type="entry name" value="GDHRDH"/>
</dbReference>
<evidence type="ECO:0000256" key="3">
    <source>
        <dbReference type="RuleBase" id="RU000363"/>
    </source>
</evidence>
<dbReference type="CDD" id="cd05233">
    <property type="entry name" value="SDR_c"/>
    <property type="match status" value="1"/>
</dbReference>
<sequence>MTPLLHRPKTFALSGKTALVTGAAQGIGLEATRLLHQRGASIVLVDVDADRARAAAESVGSRALGVAADVRDRAALRSAAERGQERFGGLDVVVANAGVAPTPATIRMMDDSDFDRVIGINLTGVYNTVRATIDPIVAAKGHMVVVSSAAAFSPGAGGSPYMISKAGVEQLGRALRIELALHGATAQIAYFGVVQTAMTHDTLDADELGRGLDAKLPWPLNRRITPQQAARSLVDGIESRAASTIAPAGWQQYGWLRGAVNPVLDSQLLRDRSLQRLLRQLEQRSKA</sequence>
<evidence type="ECO:0000313" key="6">
    <source>
        <dbReference type="Proteomes" id="UP000238356"/>
    </source>
</evidence>
<dbReference type="AlphaFoldDB" id="A0A2S5ZYK8"/>
<dbReference type="InterPro" id="IPR002347">
    <property type="entry name" value="SDR_fam"/>
</dbReference>
<protein>
    <submittedName>
        <fullName evidence="5">Short-chain dehydrogenase</fullName>
    </submittedName>
</protein>
<dbReference type="SMART" id="SM00822">
    <property type="entry name" value="PKS_KR"/>
    <property type="match status" value="1"/>
</dbReference>
<dbReference type="NCBIfam" id="NF004526">
    <property type="entry name" value="PRK05872.1"/>
    <property type="match status" value="1"/>
</dbReference>
<name>A0A2S5ZYK8_9NOCA</name>
<proteinExistence type="inferred from homology"/>
<dbReference type="PANTHER" id="PTHR43008:SF4">
    <property type="entry name" value="CHAIN DEHYDROGENASE, PUTATIVE (AFU_ORTHOLOGUE AFUA_4G08710)-RELATED"/>
    <property type="match status" value="1"/>
</dbReference>
<keyword evidence="6" id="KW-1185">Reference proteome</keyword>
<keyword evidence="2" id="KW-0560">Oxidoreductase</keyword>
<comment type="caution">
    <text evidence="5">The sequence shown here is derived from an EMBL/GenBank/DDBJ whole genome shotgun (WGS) entry which is preliminary data.</text>
</comment>
<dbReference type="PANTHER" id="PTHR43008">
    <property type="entry name" value="BENZIL REDUCTASE"/>
    <property type="match status" value="1"/>
</dbReference>
<dbReference type="Gene3D" id="3.40.50.720">
    <property type="entry name" value="NAD(P)-binding Rossmann-like Domain"/>
    <property type="match status" value="1"/>
</dbReference>
<evidence type="ECO:0000259" key="4">
    <source>
        <dbReference type="SMART" id="SM00822"/>
    </source>
</evidence>
<evidence type="ECO:0000256" key="2">
    <source>
        <dbReference type="ARBA" id="ARBA00023002"/>
    </source>
</evidence>
<dbReference type="Pfam" id="PF00106">
    <property type="entry name" value="adh_short"/>
    <property type="match status" value="1"/>
</dbReference>
<evidence type="ECO:0000256" key="1">
    <source>
        <dbReference type="ARBA" id="ARBA00006484"/>
    </source>
</evidence>